<reference evidence="2 3" key="1">
    <citation type="submission" date="2022-09" db="EMBL/GenBank/DDBJ databases">
        <title>Complete genome sequence of Janibacter terrae strain COS04-44, PCL-degrading bacteria isolated from oil spilled coast.</title>
        <authorList>
            <person name="Park H."/>
            <person name="Kim J.Y."/>
            <person name="An S.H."/>
            <person name="Lee C.M."/>
            <person name="Weon H.-Y."/>
        </authorList>
    </citation>
    <scope>NUCLEOTIDE SEQUENCE [LARGE SCALE GENOMIC DNA]</scope>
    <source>
        <strain evidence="2 3">COS04-44</strain>
    </source>
</reference>
<dbReference type="InterPro" id="IPR029442">
    <property type="entry name" value="GyrI-like"/>
</dbReference>
<dbReference type="Pfam" id="PF06445">
    <property type="entry name" value="GyrI-like"/>
    <property type="match status" value="1"/>
</dbReference>
<feature type="domain" description="AraC effector-binding" evidence="1">
    <location>
        <begin position="22"/>
        <end position="169"/>
    </location>
</feature>
<sequence length="170" mass="18197">MSDTPTHPAAPHEQVTYLSTQAVPTVVRLAEDVLPGDLAGIFDESFGALVPALQEKGIPVAGPAFSMHRRMPGATMTFELGFPLAAPLDGELEAGGIAFHPSVLPATQVATMSYLGGYDGLGQAWSRLMQQTAADGRQPALPFWEVYVTEPRPDMDPSTLRTDLFLPYEG</sequence>
<name>A0ABZ2FJZ8_9MICO</name>
<protein>
    <submittedName>
        <fullName evidence="2">AraC family transcriptional regulator</fullName>
    </submittedName>
</protein>
<accession>A0ABZ2FJZ8</accession>
<organism evidence="2 3">
    <name type="scientific">Janibacter terrae</name>
    <dbReference type="NCBI Taxonomy" id="103817"/>
    <lineage>
        <taxon>Bacteria</taxon>
        <taxon>Bacillati</taxon>
        <taxon>Actinomycetota</taxon>
        <taxon>Actinomycetes</taxon>
        <taxon>Micrococcales</taxon>
        <taxon>Intrasporangiaceae</taxon>
        <taxon>Janibacter</taxon>
    </lineage>
</organism>
<dbReference type="Proteomes" id="UP001381003">
    <property type="component" value="Chromosome"/>
</dbReference>
<dbReference type="Gene3D" id="3.20.80.10">
    <property type="entry name" value="Regulatory factor, effector binding domain"/>
    <property type="match status" value="1"/>
</dbReference>
<keyword evidence="3" id="KW-1185">Reference proteome</keyword>
<evidence type="ECO:0000313" key="3">
    <source>
        <dbReference type="Proteomes" id="UP001381003"/>
    </source>
</evidence>
<evidence type="ECO:0000259" key="1">
    <source>
        <dbReference type="SMART" id="SM00871"/>
    </source>
</evidence>
<dbReference type="EMBL" id="CP104874">
    <property type="protein sequence ID" value="WWF06453.1"/>
    <property type="molecule type" value="Genomic_DNA"/>
</dbReference>
<dbReference type="SMART" id="SM00871">
    <property type="entry name" value="AraC_E_bind"/>
    <property type="match status" value="1"/>
</dbReference>
<gene>
    <name evidence="2" type="ORF">N5P18_06150</name>
</gene>
<proteinExistence type="predicted"/>
<dbReference type="RefSeq" id="WP_338539027.1">
    <property type="nucleotide sequence ID" value="NZ_CP104874.1"/>
</dbReference>
<evidence type="ECO:0000313" key="2">
    <source>
        <dbReference type="EMBL" id="WWF06453.1"/>
    </source>
</evidence>
<dbReference type="SUPFAM" id="SSF55136">
    <property type="entry name" value="Probable bacterial effector-binding domain"/>
    <property type="match status" value="1"/>
</dbReference>
<dbReference type="InterPro" id="IPR010499">
    <property type="entry name" value="AraC_E-bd"/>
</dbReference>
<dbReference type="InterPro" id="IPR011256">
    <property type="entry name" value="Reg_factor_effector_dom_sf"/>
</dbReference>